<organism evidence="5 6">
    <name type="scientific">Prymnesium parvum</name>
    <name type="common">Toxic golden alga</name>
    <dbReference type="NCBI Taxonomy" id="97485"/>
    <lineage>
        <taxon>Eukaryota</taxon>
        <taxon>Haptista</taxon>
        <taxon>Haptophyta</taxon>
        <taxon>Prymnesiophyceae</taxon>
        <taxon>Prymnesiales</taxon>
        <taxon>Prymnesiaceae</taxon>
        <taxon>Prymnesium</taxon>
    </lineage>
</organism>
<evidence type="ECO:0000313" key="6">
    <source>
        <dbReference type="Proteomes" id="UP001515480"/>
    </source>
</evidence>
<dbReference type="Proteomes" id="UP001515480">
    <property type="component" value="Unassembled WGS sequence"/>
</dbReference>
<feature type="compositionally biased region" description="Acidic residues" evidence="3">
    <location>
        <begin position="239"/>
        <end position="259"/>
    </location>
</feature>
<comment type="function">
    <text evidence="1">Component of the origin recognition complex (ORC) that binds origins of replication. DNA-binding is ATP-dependent. ORC is required to assemble the pre-replication complex necessary to initiate DNA replication.</text>
</comment>
<comment type="subunit">
    <text evidence="1">Component of the origin recognition complex (ORC).</text>
</comment>
<gene>
    <name evidence="5" type="ORF">AB1Y20_021868</name>
</gene>
<comment type="subcellular location">
    <subcellularLocation>
        <location evidence="1">Nucleus</location>
    </subcellularLocation>
</comment>
<evidence type="ECO:0000259" key="4">
    <source>
        <dbReference type="Pfam" id="PF04084"/>
    </source>
</evidence>
<name>A0AB34JNF2_PRYPA</name>
<evidence type="ECO:0000256" key="2">
    <source>
        <dbReference type="SAM" id="Coils"/>
    </source>
</evidence>
<feature type="region of interest" description="Disordered" evidence="3">
    <location>
        <begin position="207"/>
        <end position="260"/>
    </location>
</feature>
<dbReference type="GO" id="GO:0006260">
    <property type="term" value="P:DNA replication"/>
    <property type="evidence" value="ECO:0007669"/>
    <property type="project" value="UniProtKB-UniRule"/>
</dbReference>
<sequence>MTPAAASMPSVGGEGELDDFEVELEGEEAAAAAEELDTEEDEVAAAAEFFRSQRATRRRPKRSLASLPGGEADELTRCVHSILHASLEADAPPAAHAPAWLSSLACGCSLLFHGFGSKRLELERLGAALAHTAPVLTLHGACAGARVSDLLVLLLQQVLRVRDLPARSNAQLLRRTRAAFAAHAAAKPPARAAGYVTSHVQRLLPTPPTVRKRAVEEPVDEEWDEAEAWGDEGERASAGEEEGEEEAEEAGDEAGEEGEAAVYARKAKENARRAAELERQAERLEQLEQLQRAQPAGAAAQKVCPEAARPAASTPPAPAASWAPSEAREQPRKRPRWLTELRESNITLPFHLHQHLVHFPFHAKTTTASQPKAAVDLVYIIVHDIDAPPLRAEASQATLAALAAMPQVRLIASCSHRNAALLWDAQKARLFAWRWVELSTSRAYAHETRPVIHSFLAGLHDAAHGTHTSSAFTVLSQLTERARRAFRALCAFQLANPARAGLSLPEWCALGRGAWFATQESALRTHIAEYETHHLVRMRPAEDGQQCYYCVLPTSAMQQIVAKLPE</sequence>
<keyword evidence="2" id="KW-0175">Coiled coil</keyword>
<keyword evidence="1" id="KW-0235">DNA replication</keyword>
<dbReference type="EMBL" id="JBGBPQ010000007">
    <property type="protein sequence ID" value="KAL1522232.1"/>
    <property type="molecule type" value="Genomic_DNA"/>
</dbReference>
<comment type="similarity">
    <text evidence="1">Belongs to the ORC2 family.</text>
</comment>
<reference evidence="5 6" key="1">
    <citation type="journal article" date="2024" name="Science">
        <title>Giant polyketide synthase enzymes in the biosynthesis of giant marine polyether toxins.</title>
        <authorList>
            <person name="Fallon T.R."/>
            <person name="Shende V.V."/>
            <person name="Wierzbicki I.H."/>
            <person name="Pendleton A.L."/>
            <person name="Watervoot N.F."/>
            <person name="Auber R.P."/>
            <person name="Gonzalez D.J."/>
            <person name="Wisecaver J.H."/>
            <person name="Moore B.S."/>
        </authorList>
    </citation>
    <scope>NUCLEOTIDE SEQUENCE [LARGE SCALE GENOMIC DNA]</scope>
    <source>
        <strain evidence="5 6">12B1</strain>
    </source>
</reference>
<dbReference type="GO" id="GO:0003688">
    <property type="term" value="F:DNA replication origin binding"/>
    <property type="evidence" value="ECO:0007669"/>
    <property type="project" value="UniProtKB-UniRule"/>
</dbReference>
<feature type="compositionally biased region" description="Acidic residues" evidence="3">
    <location>
        <begin position="217"/>
        <end position="231"/>
    </location>
</feature>
<feature type="coiled-coil region" evidence="2">
    <location>
        <begin position="260"/>
        <end position="294"/>
    </location>
</feature>
<evidence type="ECO:0000313" key="5">
    <source>
        <dbReference type="EMBL" id="KAL1522232.1"/>
    </source>
</evidence>
<comment type="caution">
    <text evidence="5">The sequence shown here is derived from an EMBL/GenBank/DDBJ whole genome shotgun (WGS) entry which is preliminary data.</text>
</comment>
<evidence type="ECO:0000256" key="1">
    <source>
        <dbReference type="RuleBase" id="RU368084"/>
    </source>
</evidence>
<dbReference type="PANTHER" id="PTHR14052">
    <property type="entry name" value="ORIGIN RECOGNITION COMPLEX SUBUNIT 2"/>
    <property type="match status" value="1"/>
</dbReference>
<protein>
    <recommendedName>
        <fullName evidence="1">Origin recognition complex subunit 2</fullName>
    </recommendedName>
</protein>
<dbReference type="PANTHER" id="PTHR14052:SF0">
    <property type="entry name" value="ORIGIN RECOGNITION COMPLEX SUBUNIT 2"/>
    <property type="match status" value="1"/>
</dbReference>
<evidence type="ECO:0000256" key="3">
    <source>
        <dbReference type="SAM" id="MobiDB-lite"/>
    </source>
</evidence>
<accession>A0AB34JNF2</accession>
<dbReference type="GO" id="GO:0005664">
    <property type="term" value="C:nuclear origin of replication recognition complex"/>
    <property type="evidence" value="ECO:0007669"/>
    <property type="project" value="UniProtKB-UniRule"/>
</dbReference>
<proteinExistence type="inferred from homology"/>
<feature type="region of interest" description="Disordered" evidence="3">
    <location>
        <begin position="298"/>
        <end position="334"/>
    </location>
</feature>
<keyword evidence="1" id="KW-0539">Nucleus</keyword>
<feature type="domain" description="Origin recognition complex subunit 2 RecA-like" evidence="4">
    <location>
        <begin position="96"/>
        <end position="185"/>
    </location>
</feature>
<keyword evidence="6" id="KW-1185">Reference proteome</keyword>
<feature type="domain" description="Origin recognition complex subunit 2 RecA-like" evidence="4">
    <location>
        <begin position="368"/>
        <end position="437"/>
    </location>
</feature>
<dbReference type="Pfam" id="PF04084">
    <property type="entry name" value="RecA-like_ORC2"/>
    <property type="match status" value="2"/>
</dbReference>
<dbReference type="InterPro" id="IPR007220">
    <property type="entry name" value="ORC2"/>
</dbReference>
<dbReference type="AlphaFoldDB" id="A0AB34JNF2"/>
<dbReference type="InterPro" id="IPR056772">
    <property type="entry name" value="RecA-like_ORC2"/>
</dbReference>